<dbReference type="InterPro" id="IPR005829">
    <property type="entry name" value="Sugar_transporter_CS"/>
</dbReference>
<evidence type="ECO:0000313" key="9">
    <source>
        <dbReference type="Proteomes" id="UP000250140"/>
    </source>
</evidence>
<evidence type="ECO:0000256" key="5">
    <source>
        <dbReference type="SAM" id="MobiDB-lite"/>
    </source>
</evidence>
<feature type="transmembrane region" description="Helical" evidence="6">
    <location>
        <begin position="365"/>
        <end position="387"/>
    </location>
</feature>
<dbReference type="InterPro" id="IPR036259">
    <property type="entry name" value="MFS_trans_sf"/>
</dbReference>
<dbReference type="SUPFAM" id="SSF103473">
    <property type="entry name" value="MFS general substrate transporter"/>
    <property type="match status" value="1"/>
</dbReference>
<dbReference type="OrthoDB" id="4139357at2759"/>
<feature type="transmembrane region" description="Helical" evidence="6">
    <location>
        <begin position="260"/>
        <end position="280"/>
    </location>
</feature>
<feature type="transmembrane region" description="Helical" evidence="6">
    <location>
        <begin position="105"/>
        <end position="123"/>
    </location>
</feature>
<sequence length="578" mass="62797">MTPPTSTTEKEISMPVKTAPTDSTDRDTEKGDHIERLESHRIPNETFKLTLGKYLAISGLLVGFLANVFNQLFAQNSMVKINTAIATVPAPFIGYLSDIYGRRNFILIGSVLAFIGTAVSANVSTIPRLYGASAIIGAGACLHQLAIPALCEIVPRRWRPFAIGCFAIGLASGTAFGPVIAASIMVHHSWRVLYWVPFAVNILAFFLTFLFYHPTNQYVKGEGKKSSQQALHLDWVGGFLFVIGATIGLLGTTFGTSPKTLGTLVSGLCMLFGTIPYGYVMRNRLSYALFPNTIFSQYRQYTVFLWPIFFCSLVFGTTVVIWPQQVQLLYTQDSVKAGWYVSAPSISAVLVAPVYGILLQRFARFSRWILTFLVFTLTLLAACQAIVSPTSSAASTALVCLMGVVYSGIVVGFTSYMQLVPHRWLGTSFQFDEFLRVIASSGAALCFPLILTNKLTDLLPKDVAIPLAEAGVNPSLIPQVIDALTTGSSTSPVLGELSPQQLGIAVLGIQKAFISSFRIIYYSTIALGVPCIFLVALSRSFDNLLGPEVELKLLEGLHINPKTDTGEGVIIPQGGRWL</sequence>
<feature type="transmembrane region" description="Helical" evidence="6">
    <location>
        <begin position="337"/>
        <end position="358"/>
    </location>
</feature>
<dbReference type="Gene3D" id="1.20.1250.20">
    <property type="entry name" value="MFS general substrate transporter like domains"/>
    <property type="match status" value="2"/>
</dbReference>
<keyword evidence="4 6" id="KW-0472">Membrane</keyword>
<protein>
    <submittedName>
        <fullName evidence="8">MFS general substrate transporter</fullName>
    </submittedName>
</protein>
<keyword evidence="9" id="KW-1185">Reference proteome</keyword>
<feature type="transmembrane region" description="Helical" evidence="6">
    <location>
        <begin position="129"/>
        <end position="151"/>
    </location>
</feature>
<dbReference type="PANTHER" id="PTHR23501">
    <property type="entry name" value="MAJOR FACILITATOR SUPERFAMILY"/>
    <property type="match status" value="1"/>
</dbReference>
<name>A0A8E2JWW4_9PEZI</name>
<feature type="transmembrane region" description="Helical" evidence="6">
    <location>
        <begin position="192"/>
        <end position="212"/>
    </location>
</feature>
<feature type="transmembrane region" description="Helical" evidence="6">
    <location>
        <begin position="163"/>
        <end position="186"/>
    </location>
</feature>
<keyword evidence="2 6" id="KW-0812">Transmembrane</keyword>
<dbReference type="GO" id="GO:0022857">
    <property type="term" value="F:transmembrane transporter activity"/>
    <property type="evidence" value="ECO:0007669"/>
    <property type="project" value="InterPro"/>
</dbReference>
<comment type="subcellular location">
    <subcellularLocation>
        <location evidence="1">Membrane</location>
        <topology evidence="1">Multi-pass membrane protein</topology>
    </subcellularLocation>
</comment>
<dbReference type="AlphaFoldDB" id="A0A8E2JWW4"/>
<evidence type="ECO:0000256" key="2">
    <source>
        <dbReference type="ARBA" id="ARBA00022692"/>
    </source>
</evidence>
<feature type="transmembrane region" description="Helical" evidence="6">
    <location>
        <begin position="301"/>
        <end position="322"/>
    </location>
</feature>
<dbReference type="Proteomes" id="UP000250140">
    <property type="component" value="Unassembled WGS sequence"/>
</dbReference>
<feature type="domain" description="Major facilitator superfamily (MFS) profile" evidence="7">
    <location>
        <begin position="1"/>
        <end position="578"/>
    </location>
</feature>
<evidence type="ECO:0000259" key="7">
    <source>
        <dbReference type="PROSITE" id="PS50850"/>
    </source>
</evidence>
<accession>A0A8E2JWW4</accession>
<evidence type="ECO:0000256" key="4">
    <source>
        <dbReference type="ARBA" id="ARBA00023136"/>
    </source>
</evidence>
<dbReference type="PANTHER" id="PTHR23501:SF195">
    <property type="entry name" value="PEP5"/>
    <property type="match status" value="1"/>
</dbReference>
<feature type="transmembrane region" description="Helical" evidence="6">
    <location>
        <begin position="233"/>
        <end position="254"/>
    </location>
</feature>
<evidence type="ECO:0000256" key="1">
    <source>
        <dbReference type="ARBA" id="ARBA00004141"/>
    </source>
</evidence>
<evidence type="ECO:0000313" key="8">
    <source>
        <dbReference type="EMBL" id="OCL12154.1"/>
    </source>
</evidence>
<gene>
    <name evidence="8" type="ORF">AOQ84DRAFT_373331</name>
</gene>
<feature type="transmembrane region" description="Helical" evidence="6">
    <location>
        <begin position="519"/>
        <end position="537"/>
    </location>
</feature>
<proteinExistence type="predicted"/>
<keyword evidence="3 6" id="KW-1133">Transmembrane helix</keyword>
<dbReference type="PROSITE" id="PS00216">
    <property type="entry name" value="SUGAR_TRANSPORT_1"/>
    <property type="match status" value="1"/>
</dbReference>
<dbReference type="Pfam" id="PF07690">
    <property type="entry name" value="MFS_1"/>
    <property type="match status" value="1"/>
</dbReference>
<dbReference type="EMBL" id="KV748916">
    <property type="protein sequence ID" value="OCL12154.1"/>
    <property type="molecule type" value="Genomic_DNA"/>
</dbReference>
<dbReference type="PROSITE" id="PS50850">
    <property type="entry name" value="MFS"/>
    <property type="match status" value="1"/>
</dbReference>
<dbReference type="InterPro" id="IPR011701">
    <property type="entry name" value="MFS"/>
</dbReference>
<feature type="transmembrane region" description="Helical" evidence="6">
    <location>
        <begin position="393"/>
        <end position="413"/>
    </location>
</feature>
<feature type="transmembrane region" description="Helical" evidence="6">
    <location>
        <begin position="54"/>
        <end position="73"/>
    </location>
</feature>
<reference evidence="8 9" key="1">
    <citation type="journal article" date="2016" name="Nat. Commun.">
        <title>Ectomycorrhizal ecology is imprinted in the genome of the dominant symbiotic fungus Cenococcum geophilum.</title>
        <authorList>
            <consortium name="DOE Joint Genome Institute"/>
            <person name="Peter M."/>
            <person name="Kohler A."/>
            <person name="Ohm R.A."/>
            <person name="Kuo A."/>
            <person name="Krutzmann J."/>
            <person name="Morin E."/>
            <person name="Arend M."/>
            <person name="Barry K.W."/>
            <person name="Binder M."/>
            <person name="Choi C."/>
            <person name="Clum A."/>
            <person name="Copeland A."/>
            <person name="Grisel N."/>
            <person name="Haridas S."/>
            <person name="Kipfer T."/>
            <person name="LaButti K."/>
            <person name="Lindquist E."/>
            <person name="Lipzen A."/>
            <person name="Maire R."/>
            <person name="Meier B."/>
            <person name="Mihaltcheva S."/>
            <person name="Molinier V."/>
            <person name="Murat C."/>
            <person name="Poggeler S."/>
            <person name="Quandt C.A."/>
            <person name="Sperisen C."/>
            <person name="Tritt A."/>
            <person name="Tisserant E."/>
            <person name="Crous P.W."/>
            <person name="Henrissat B."/>
            <person name="Nehls U."/>
            <person name="Egli S."/>
            <person name="Spatafora J.W."/>
            <person name="Grigoriev I.V."/>
            <person name="Martin F.M."/>
        </authorList>
    </citation>
    <scope>NUCLEOTIDE SEQUENCE [LARGE SCALE GENOMIC DNA]</scope>
    <source>
        <strain evidence="8 9">CBS 207.34</strain>
    </source>
</reference>
<evidence type="ECO:0000256" key="6">
    <source>
        <dbReference type="SAM" id="Phobius"/>
    </source>
</evidence>
<dbReference type="InterPro" id="IPR020846">
    <property type="entry name" value="MFS_dom"/>
</dbReference>
<organism evidence="8 9">
    <name type="scientific">Glonium stellatum</name>
    <dbReference type="NCBI Taxonomy" id="574774"/>
    <lineage>
        <taxon>Eukaryota</taxon>
        <taxon>Fungi</taxon>
        <taxon>Dikarya</taxon>
        <taxon>Ascomycota</taxon>
        <taxon>Pezizomycotina</taxon>
        <taxon>Dothideomycetes</taxon>
        <taxon>Pleosporomycetidae</taxon>
        <taxon>Gloniales</taxon>
        <taxon>Gloniaceae</taxon>
        <taxon>Glonium</taxon>
    </lineage>
</organism>
<dbReference type="GO" id="GO:0005886">
    <property type="term" value="C:plasma membrane"/>
    <property type="evidence" value="ECO:0007669"/>
    <property type="project" value="TreeGrafter"/>
</dbReference>
<evidence type="ECO:0000256" key="3">
    <source>
        <dbReference type="ARBA" id="ARBA00022989"/>
    </source>
</evidence>
<feature type="region of interest" description="Disordered" evidence="5">
    <location>
        <begin position="1"/>
        <end position="31"/>
    </location>
</feature>